<dbReference type="EMBL" id="JADBEM010000001">
    <property type="protein sequence ID" value="MBE1604389.1"/>
    <property type="molecule type" value="Genomic_DNA"/>
</dbReference>
<dbReference type="Proteomes" id="UP000638648">
    <property type="component" value="Unassembled WGS sequence"/>
</dbReference>
<evidence type="ECO:0000313" key="3">
    <source>
        <dbReference type="Proteomes" id="UP000638648"/>
    </source>
</evidence>
<dbReference type="AlphaFoldDB" id="A0A927MPP9"/>
<reference evidence="2" key="1">
    <citation type="submission" date="2020-10" db="EMBL/GenBank/DDBJ databases">
        <title>Sequencing the genomes of 1000 actinobacteria strains.</title>
        <authorList>
            <person name="Klenk H.-P."/>
        </authorList>
    </citation>
    <scope>NUCLEOTIDE SEQUENCE</scope>
    <source>
        <strain evidence="2">DSM 45354</strain>
    </source>
</reference>
<accession>A0A927MPP9</accession>
<gene>
    <name evidence="2" type="ORF">HEB94_001237</name>
</gene>
<keyword evidence="3" id="KW-1185">Reference proteome</keyword>
<feature type="transmembrane region" description="Helical" evidence="1">
    <location>
        <begin position="12"/>
        <end position="34"/>
    </location>
</feature>
<sequence length="41" mass="4434">MTHREPASVTRYLLSLLRIAVSSIAVSVSGRLSLRIPGVRA</sequence>
<evidence type="ECO:0000256" key="1">
    <source>
        <dbReference type="SAM" id="Phobius"/>
    </source>
</evidence>
<keyword evidence="1" id="KW-0472">Membrane</keyword>
<name>A0A927MPP9_9ACTN</name>
<protein>
    <submittedName>
        <fullName evidence="2">Uncharacterized protein</fullName>
    </submittedName>
</protein>
<evidence type="ECO:0000313" key="2">
    <source>
        <dbReference type="EMBL" id="MBE1604389.1"/>
    </source>
</evidence>
<comment type="caution">
    <text evidence="2">The sequence shown here is derived from an EMBL/GenBank/DDBJ whole genome shotgun (WGS) entry which is preliminary data.</text>
</comment>
<dbReference type="RefSeq" id="WP_273374953.1">
    <property type="nucleotide sequence ID" value="NZ_BAABJL010000027.1"/>
</dbReference>
<proteinExistence type="predicted"/>
<keyword evidence="1" id="KW-0812">Transmembrane</keyword>
<keyword evidence="1" id="KW-1133">Transmembrane helix</keyword>
<organism evidence="2 3">
    <name type="scientific">Actinopolymorpha pittospori</name>
    <dbReference type="NCBI Taxonomy" id="648752"/>
    <lineage>
        <taxon>Bacteria</taxon>
        <taxon>Bacillati</taxon>
        <taxon>Actinomycetota</taxon>
        <taxon>Actinomycetes</taxon>
        <taxon>Propionibacteriales</taxon>
        <taxon>Actinopolymorphaceae</taxon>
        <taxon>Actinopolymorpha</taxon>
    </lineage>
</organism>